<dbReference type="PANTHER" id="PTHR13420:SF7">
    <property type="entry name" value="UPF0235 PROTEIN C15ORF40"/>
    <property type="match status" value="1"/>
</dbReference>
<dbReference type="HAMAP" id="MF_00634">
    <property type="entry name" value="UPF0235"/>
    <property type="match status" value="1"/>
</dbReference>
<comment type="similarity">
    <text evidence="1 2">Belongs to the UPF0235 family.</text>
</comment>
<dbReference type="PANTHER" id="PTHR13420">
    <property type="entry name" value="UPF0235 PROTEIN C15ORF40"/>
    <property type="match status" value="1"/>
</dbReference>
<protein>
    <recommendedName>
        <fullName evidence="2">UPF0235 protein ENN50_02805</fullName>
    </recommendedName>
</protein>
<evidence type="ECO:0000313" key="3">
    <source>
        <dbReference type="EMBL" id="HED30624.1"/>
    </source>
</evidence>
<gene>
    <name evidence="3" type="ORF">ENN50_02805</name>
</gene>
<dbReference type="Gene3D" id="3.30.1200.10">
    <property type="entry name" value="YggU-like"/>
    <property type="match status" value="1"/>
</dbReference>
<evidence type="ECO:0000256" key="1">
    <source>
        <dbReference type="ARBA" id="ARBA00010364"/>
    </source>
</evidence>
<dbReference type="EMBL" id="DSBW01000067">
    <property type="protein sequence ID" value="HED30624.1"/>
    <property type="molecule type" value="Genomic_DNA"/>
</dbReference>
<name>A0A831WUW0_PROAE</name>
<reference evidence="3" key="1">
    <citation type="journal article" date="2020" name="mSystems">
        <title>Genome- and Community-Level Interaction Insights into Carbon Utilization and Element Cycling Functions of Hydrothermarchaeota in Hydrothermal Sediment.</title>
        <authorList>
            <person name="Zhou Z."/>
            <person name="Liu Y."/>
            <person name="Xu W."/>
            <person name="Pan J."/>
            <person name="Luo Z.H."/>
            <person name="Li M."/>
        </authorList>
    </citation>
    <scope>NUCLEOTIDE SEQUENCE [LARGE SCALE GENOMIC DNA]</scope>
    <source>
        <strain evidence="3">SpSt-1181</strain>
    </source>
</reference>
<proteinExistence type="inferred from homology"/>
<evidence type="ECO:0000256" key="2">
    <source>
        <dbReference type="HAMAP-Rule" id="MF_00634"/>
    </source>
</evidence>
<dbReference type="InterPro" id="IPR036591">
    <property type="entry name" value="YggU-like_sf"/>
</dbReference>
<dbReference type="AlphaFoldDB" id="A0A831WUW0"/>
<organism evidence="3">
    <name type="scientific">Prosthecochloris aestuarii</name>
    <dbReference type="NCBI Taxonomy" id="1102"/>
    <lineage>
        <taxon>Bacteria</taxon>
        <taxon>Pseudomonadati</taxon>
        <taxon>Chlorobiota</taxon>
        <taxon>Chlorobiia</taxon>
        <taxon>Chlorobiales</taxon>
        <taxon>Chlorobiaceae</taxon>
        <taxon>Prosthecochloris</taxon>
    </lineage>
</organism>
<comment type="caution">
    <text evidence="3">The sequence shown here is derived from an EMBL/GenBank/DDBJ whole genome shotgun (WGS) entry which is preliminary data.</text>
</comment>
<dbReference type="SUPFAM" id="SSF69786">
    <property type="entry name" value="YggU-like"/>
    <property type="match status" value="1"/>
</dbReference>
<dbReference type="Pfam" id="PF02594">
    <property type="entry name" value="DUF167"/>
    <property type="match status" value="1"/>
</dbReference>
<dbReference type="Proteomes" id="UP000886335">
    <property type="component" value="Unassembled WGS sequence"/>
</dbReference>
<accession>A0A831WUW0</accession>
<dbReference type="InterPro" id="IPR003746">
    <property type="entry name" value="DUF167"/>
</dbReference>
<sequence length="104" mass="11333">MVRLQDKNGAVCIPFKVQPRSSRSSFSGEFQGSIKVNLKAPPVDDAANTECRKLIAKIMGVPPSRVRIVAGHASRTKKIGIEGIKLAEAMEKLRDILPDVEFSS</sequence>
<dbReference type="SMART" id="SM01152">
    <property type="entry name" value="DUF167"/>
    <property type="match status" value="1"/>
</dbReference>
<dbReference type="NCBIfam" id="TIGR00251">
    <property type="entry name" value="DUF167 family protein"/>
    <property type="match status" value="1"/>
</dbReference>
<dbReference type="GO" id="GO:0005737">
    <property type="term" value="C:cytoplasm"/>
    <property type="evidence" value="ECO:0007669"/>
    <property type="project" value="TreeGrafter"/>
</dbReference>